<keyword evidence="2" id="KW-1185">Reference proteome</keyword>
<dbReference type="EMBL" id="JACXVP010000011">
    <property type="protein sequence ID" value="KAG5577150.1"/>
    <property type="molecule type" value="Genomic_DNA"/>
</dbReference>
<name>A0A9J5WQF1_SOLCO</name>
<dbReference type="Proteomes" id="UP000824120">
    <property type="component" value="Chromosome 11"/>
</dbReference>
<sequence>MDRVRMMAQPYTNKKVVTIKNSAMQIRYEKAITEKMHGFPTTYRLPLGVKYKNHEIWNCVTEKFEKRLASWQKQYLSFLGQVNSYNSVLVCWTAFQNTLRPLPPFPDNADTTKGTWRTGYTRLETTQQEQDNEIALKILHGSPGLWKSVIITKHISELWKEVYLNSKFKLGMDRIFHFGKTWLHSSDSKVEHNWKNNSWNPQLMRNIQHR</sequence>
<gene>
    <name evidence="1" type="ORF">H5410_057284</name>
</gene>
<proteinExistence type="predicted"/>
<organism evidence="1 2">
    <name type="scientific">Solanum commersonii</name>
    <name type="common">Commerson's wild potato</name>
    <name type="synonym">Commerson's nightshade</name>
    <dbReference type="NCBI Taxonomy" id="4109"/>
    <lineage>
        <taxon>Eukaryota</taxon>
        <taxon>Viridiplantae</taxon>
        <taxon>Streptophyta</taxon>
        <taxon>Embryophyta</taxon>
        <taxon>Tracheophyta</taxon>
        <taxon>Spermatophyta</taxon>
        <taxon>Magnoliopsida</taxon>
        <taxon>eudicotyledons</taxon>
        <taxon>Gunneridae</taxon>
        <taxon>Pentapetalae</taxon>
        <taxon>asterids</taxon>
        <taxon>lamiids</taxon>
        <taxon>Solanales</taxon>
        <taxon>Solanaceae</taxon>
        <taxon>Solanoideae</taxon>
        <taxon>Solaneae</taxon>
        <taxon>Solanum</taxon>
    </lineage>
</organism>
<accession>A0A9J5WQF1</accession>
<dbReference type="OrthoDB" id="1434716at2759"/>
<evidence type="ECO:0000313" key="2">
    <source>
        <dbReference type="Proteomes" id="UP000824120"/>
    </source>
</evidence>
<evidence type="ECO:0000313" key="1">
    <source>
        <dbReference type="EMBL" id="KAG5577150.1"/>
    </source>
</evidence>
<reference evidence="1 2" key="1">
    <citation type="submission" date="2020-09" db="EMBL/GenBank/DDBJ databases">
        <title>De no assembly of potato wild relative species, Solanum commersonii.</title>
        <authorList>
            <person name="Cho K."/>
        </authorList>
    </citation>
    <scope>NUCLEOTIDE SEQUENCE [LARGE SCALE GENOMIC DNA]</scope>
    <source>
        <strain evidence="1">LZ3.2</strain>
        <tissue evidence="1">Leaf</tissue>
    </source>
</reference>
<dbReference type="AlphaFoldDB" id="A0A9J5WQF1"/>
<protein>
    <submittedName>
        <fullName evidence="1">Uncharacterized protein</fullName>
    </submittedName>
</protein>
<comment type="caution">
    <text evidence="1">The sequence shown here is derived from an EMBL/GenBank/DDBJ whole genome shotgun (WGS) entry which is preliminary data.</text>
</comment>